<evidence type="ECO:0000313" key="2">
    <source>
        <dbReference type="EMBL" id="CAK7347842.1"/>
    </source>
</evidence>
<evidence type="ECO:0000313" key="3">
    <source>
        <dbReference type="Proteomes" id="UP001314170"/>
    </source>
</evidence>
<reference evidence="2 3" key="1">
    <citation type="submission" date="2024-01" db="EMBL/GenBank/DDBJ databases">
        <authorList>
            <person name="Waweru B."/>
        </authorList>
    </citation>
    <scope>NUCLEOTIDE SEQUENCE [LARGE SCALE GENOMIC DNA]</scope>
</reference>
<dbReference type="EMBL" id="CAWUPB010001173">
    <property type="protein sequence ID" value="CAK7347842.1"/>
    <property type="molecule type" value="Genomic_DNA"/>
</dbReference>
<feature type="region of interest" description="Disordered" evidence="1">
    <location>
        <begin position="1"/>
        <end position="41"/>
    </location>
</feature>
<evidence type="ECO:0000256" key="1">
    <source>
        <dbReference type="SAM" id="MobiDB-lite"/>
    </source>
</evidence>
<dbReference type="AlphaFoldDB" id="A0AAV1SCG7"/>
<proteinExistence type="predicted"/>
<protein>
    <recommendedName>
        <fullName evidence="4">Remorin C-terminal domain-containing protein</fullName>
    </recommendedName>
</protein>
<evidence type="ECO:0008006" key="4">
    <source>
        <dbReference type="Google" id="ProtNLM"/>
    </source>
</evidence>
<keyword evidence="3" id="KW-1185">Reference proteome</keyword>
<organism evidence="2 3">
    <name type="scientific">Dovyalis caffra</name>
    <dbReference type="NCBI Taxonomy" id="77055"/>
    <lineage>
        <taxon>Eukaryota</taxon>
        <taxon>Viridiplantae</taxon>
        <taxon>Streptophyta</taxon>
        <taxon>Embryophyta</taxon>
        <taxon>Tracheophyta</taxon>
        <taxon>Spermatophyta</taxon>
        <taxon>Magnoliopsida</taxon>
        <taxon>eudicotyledons</taxon>
        <taxon>Gunneridae</taxon>
        <taxon>Pentapetalae</taxon>
        <taxon>rosids</taxon>
        <taxon>fabids</taxon>
        <taxon>Malpighiales</taxon>
        <taxon>Salicaceae</taxon>
        <taxon>Flacourtieae</taxon>
        <taxon>Dovyalis</taxon>
    </lineage>
</organism>
<accession>A0AAV1SCG7</accession>
<feature type="compositionally biased region" description="Low complexity" evidence="1">
    <location>
        <begin position="21"/>
        <end position="37"/>
    </location>
</feature>
<sequence>MRTTACKNISQHNTTTDRAKPTINPSPNTTNNASQSSFSSAPALRNSWPIGAAALHDNSISADRPIWSLSPLSAALPESPPPICSDCSSPPRSSATIFYSLAPTVLSTSRFQSTRPNFSKPPVASNIEIEEWVQSGKNLNGFHHHIDNGIATQNCHSRHHLRPSAVAAIDPEVHIRTLSSFLNEDNEKRHHDSDPECNHKIYSSDADSVDCGNHKLMTRPKPYRDFLDEIKAQELEAQMGAWKKAKHRELMSNLTRKEAVIRDWEYKQTQKALKDIRKMEVYAMSLY</sequence>
<comment type="caution">
    <text evidence="2">The sequence shown here is derived from an EMBL/GenBank/DDBJ whole genome shotgun (WGS) entry which is preliminary data.</text>
</comment>
<name>A0AAV1SCG7_9ROSI</name>
<feature type="compositionally biased region" description="Polar residues" evidence="1">
    <location>
        <begin position="1"/>
        <end position="14"/>
    </location>
</feature>
<dbReference type="Proteomes" id="UP001314170">
    <property type="component" value="Unassembled WGS sequence"/>
</dbReference>
<gene>
    <name evidence="2" type="ORF">DCAF_LOCUS20531</name>
</gene>